<evidence type="ECO:0000313" key="2">
    <source>
        <dbReference type="Proteomes" id="UP000028931"/>
    </source>
</evidence>
<organism evidence="1 2">
    <name type="scientific">Pseudomonas alkylphenolica</name>
    <dbReference type="NCBI Taxonomy" id="237609"/>
    <lineage>
        <taxon>Bacteria</taxon>
        <taxon>Pseudomonadati</taxon>
        <taxon>Pseudomonadota</taxon>
        <taxon>Gammaproteobacteria</taxon>
        <taxon>Pseudomonadales</taxon>
        <taxon>Pseudomonadaceae</taxon>
        <taxon>Pseudomonas</taxon>
    </lineage>
</organism>
<reference evidence="1 2" key="1">
    <citation type="submission" date="2014-07" db="EMBL/GenBank/DDBJ databases">
        <authorList>
            <person name="Lee K."/>
            <person name="Lim J.Y."/>
            <person name="Hwang I."/>
        </authorList>
    </citation>
    <scope>NUCLEOTIDE SEQUENCE [LARGE SCALE GENOMIC DNA]</scope>
    <source>
        <strain evidence="1 2">KL28</strain>
    </source>
</reference>
<name>A0A077FLZ8_9PSED</name>
<evidence type="ECO:0008006" key="3">
    <source>
        <dbReference type="Google" id="ProtNLM"/>
    </source>
</evidence>
<proteinExistence type="predicted"/>
<dbReference type="RefSeq" id="WP_038616093.1">
    <property type="nucleotide sequence ID" value="NZ_CP009048.1"/>
</dbReference>
<dbReference type="AlphaFoldDB" id="A0A077FLZ8"/>
<evidence type="ECO:0000313" key="1">
    <source>
        <dbReference type="EMBL" id="AIL64391.1"/>
    </source>
</evidence>
<dbReference type="EMBL" id="CP009048">
    <property type="protein sequence ID" value="AIL64391.1"/>
    <property type="molecule type" value="Genomic_DNA"/>
</dbReference>
<protein>
    <recommendedName>
        <fullName evidence="3">Lipoprotein</fullName>
    </recommendedName>
</protein>
<dbReference type="HOGENOM" id="CLU_1833469_0_0_6"/>
<dbReference type="KEGG" id="palk:PSAKL28_52510"/>
<dbReference type="Proteomes" id="UP000028931">
    <property type="component" value="Chromosome"/>
</dbReference>
<gene>
    <name evidence="1" type="ORF">PSAKL28_52510</name>
</gene>
<dbReference type="OrthoDB" id="7025179at2"/>
<accession>A0A077FLZ8</accession>
<dbReference type="PROSITE" id="PS51257">
    <property type="entry name" value="PROKAR_LIPOPROTEIN"/>
    <property type="match status" value="1"/>
</dbReference>
<sequence length="140" mass="14935">MNRLFVVGTVLLALAGCDNQATSTTTAGAKSQPATVPQENGQYLRFTQMPGGETRLEAHRISGGEHKMISGYPGFSAEPGKFPEVSPLVVRVKDCGLLTFTKANDTPGSMSAARTDTSGFNDQCPIQKLDGLWFKLAVNN</sequence>